<evidence type="ECO:0000313" key="2">
    <source>
        <dbReference type="Proteomes" id="UP000185769"/>
    </source>
</evidence>
<gene>
    <name evidence="1" type="ORF">AUJ22_02060</name>
</gene>
<accession>A0A1J4UZH6</accession>
<sequence length="66" mass="7958">MSGIEYFEKERKIASQGLKEETEEKYKTLSEDERLTISKEVIETHTDTEKMLEKDKKLFNIYRKLQ</sequence>
<proteinExistence type="predicted"/>
<comment type="caution">
    <text evidence="1">The sequence shown here is derived from an EMBL/GenBank/DDBJ whole genome shotgun (WGS) entry which is preliminary data.</text>
</comment>
<dbReference type="STRING" id="1805280.AUJ22_02060"/>
<dbReference type="AlphaFoldDB" id="A0A1J4UZH6"/>
<dbReference type="EMBL" id="MNVM01000035">
    <property type="protein sequence ID" value="OIO29088.1"/>
    <property type="molecule type" value="Genomic_DNA"/>
</dbReference>
<reference evidence="1 2" key="1">
    <citation type="journal article" date="2016" name="Environ. Microbiol.">
        <title>Genomic resolution of a cold subsurface aquifer community provides metabolic insights for novel microbes adapted to high CO concentrations.</title>
        <authorList>
            <person name="Probst A.J."/>
            <person name="Castelle C.J."/>
            <person name="Singh A."/>
            <person name="Brown C.T."/>
            <person name="Anantharaman K."/>
            <person name="Sharon I."/>
            <person name="Hug L.A."/>
            <person name="Burstein D."/>
            <person name="Emerson J.B."/>
            <person name="Thomas B.C."/>
            <person name="Banfield J.F."/>
        </authorList>
    </citation>
    <scope>NUCLEOTIDE SEQUENCE [LARGE SCALE GENOMIC DNA]</scope>
    <source>
        <strain evidence="1">CG1_02_31_12</strain>
    </source>
</reference>
<protein>
    <submittedName>
        <fullName evidence="1">Uncharacterized protein</fullName>
    </submittedName>
</protein>
<evidence type="ECO:0000313" key="1">
    <source>
        <dbReference type="EMBL" id="OIO29088.1"/>
    </source>
</evidence>
<organism evidence="1 2">
    <name type="scientific">Candidatus Nomurabacteria bacterium CG1_02_31_12</name>
    <dbReference type="NCBI Taxonomy" id="1805280"/>
    <lineage>
        <taxon>Bacteria</taxon>
        <taxon>Candidatus Nomuraibacteriota</taxon>
    </lineage>
</organism>
<dbReference type="Proteomes" id="UP000185769">
    <property type="component" value="Unassembled WGS sequence"/>
</dbReference>
<name>A0A1J4UZH6_9BACT</name>